<dbReference type="Pfam" id="PF01807">
    <property type="entry name" value="Zn_ribbon_DnaG"/>
    <property type="match status" value="1"/>
</dbReference>
<accession>A0A6J5TCP3</accession>
<feature type="domain" description="Zinc finger CHC2-type" evidence="1">
    <location>
        <begin position="2"/>
        <end position="55"/>
    </location>
</feature>
<sequence length="141" mass="15179">MDVTAILSRLAGVKKTPRGWVAKCPAHQDKSPSLFVSVRHDNSTGMYCFAGCETHDVVAAIGLTMADLFADSPNEPNYRSPARPRMTHADALRLLSAEAGTLLLMIADLLDGKLPNEDAFARACTAGHRINAALEFIENGQ</sequence>
<dbReference type="InterPro" id="IPR002694">
    <property type="entry name" value="Znf_CHC2"/>
</dbReference>
<dbReference type="GO" id="GO:0003899">
    <property type="term" value="F:DNA-directed RNA polymerase activity"/>
    <property type="evidence" value="ECO:0007669"/>
    <property type="project" value="InterPro"/>
</dbReference>
<protein>
    <submittedName>
        <fullName evidence="2">Zinc finger, CHC2-type</fullName>
    </submittedName>
</protein>
<evidence type="ECO:0000259" key="1">
    <source>
        <dbReference type="Pfam" id="PF01807"/>
    </source>
</evidence>
<dbReference type="InterPro" id="IPR036977">
    <property type="entry name" value="DNA_primase_Znf_CHC2"/>
</dbReference>
<dbReference type="GO" id="GO:0006260">
    <property type="term" value="P:DNA replication"/>
    <property type="evidence" value="ECO:0007669"/>
    <property type="project" value="InterPro"/>
</dbReference>
<evidence type="ECO:0000313" key="2">
    <source>
        <dbReference type="EMBL" id="CAB4242223.1"/>
    </source>
</evidence>
<proteinExistence type="predicted"/>
<name>A0A6J5TCP3_9CAUD</name>
<dbReference type="GO" id="GO:0003677">
    <property type="term" value="F:DNA binding"/>
    <property type="evidence" value="ECO:0007669"/>
    <property type="project" value="InterPro"/>
</dbReference>
<organism evidence="2">
    <name type="scientific">uncultured Caudovirales phage</name>
    <dbReference type="NCBI Taxonomy" id="2100421"/>
    <lineage>
        <taxon>Viruses</taxon>
        <taxon>Duplodnaviria</taxon>
        <taxon>Heunggongvirae</taxon>
        <taxon>Uroviricota</taxon>
        <taxon>Caudoviricetes</taxon>
        <taxon>Peduoviridae</taxon>
        <taxon>Maltschvirus</taxon>
        <taxon>Maltschvirus maltsch</taxon>
    </lineage>
</organism>
<dbReference type="GO" id="GO:0008270">
    <property type="term" value="F:zinc ion binding"/>
    <property type="evidence" value="ECO:0007669"/>
    <property type="project" value="InterPro"/>
</dbReference>
<reference evidence="2" key="1">
    <citation type="submission" date="2020-05" db="EMBL/GenBank/DDBJ databases">
        <authorList>
            <person name="Chiriac C."/>
            <person name="Salcher M."/>
            <person name="Ghai R."/>
            <person name="Kavagutti S V."/>
        </authorList>
    </citation>
    <scope>NUCLEOTIDE SEQUENCE</scope>
</reference>
<dbReference type="EMBL" id="LR797826">
    <property type="protein sequence ID" value="CAB4242223.1"/>
    <property type="molecule type" value="Genomic_DNA"/>
</dbReference>
<dbReference type="SUPFAM" id="SSF57783">
    <property type="entry name" value="Zinc beta-ribbon"/>
    <property type="match status" value="1"/>
</dbReference>
<dbReference type="Gene3D" id="3.90.580.10">
    <property type="entry name" value="Zinc finger, CHC2-type domain"/>
    <property type="match status" value="1"/>
</dbReference>
<gene>
    <name evidence="2" type="ORF">UFOVP83_37</name>
</gene>